<evidence type="ECO:0000313" key="1">
    <source>
        <dbReference type="EMBL" id="KAG0584621.1"/>
    </source>
</evidence>
<dbReference type="AlphaFoldDB" id="A0A8T0IP76"/>
<reference evidence="1" key="1">
    <citation type="submission" date="2020-06" db="EMBL/GenBank/DDBJ databases">
        <title>WGS assembly of Ceratodon purpureus strain R40.</title>
        <authorList>
            <person name="Carey S.B."/>
            <person name="Jenkins J."/>
            <person name="Shu S."/>
            <person name="Lovell J.T."/>
            <person name="Sreedasyam A."/>
            <person name="Maumus F."/>
            <person name="Tiley G.P."/>
            <person name="Fernandez-Pozo N."/>
            <person name="Barry K."/>
            <person name="Chen C."/>
            <person name="Wang M."/>
            <person name="Lipzen A."/>
            <person name="Daum C."/>
            <person name="Saski C.A."/>
            <person name="Payton A.C."/>
            <person name="Mcbreen J.C."/>
            <person name="Conrad R.E."/>
            <person name="Kollar L.M."/>
            <person name="Olsson S."/>
            <person name="Huttunen S."/>
            <person name="Landis J.B."/>
            <person name="Wickett N.J."/>
            <person name="Johnson M.G."/>
            <person name="Rensing S.A."/>
            <person name="Grimwood J."/>
            <person name="Schmutz J."/>
            <person name="Mcdaniel S.F."/>
        </authorList>
    </citation>
    <scope>NUCLEOTIDE SEQUENCE</scope>
    <source>
        <strain evidence="1">R40</strain>
    </source>
</reference>
<keyword evidence="2" id="KW-1185">Reference proteome</keyword>
<protein>
    <submittedName>
        <fullName evidence="1">Uncharacterized protein</fullName>
    </submittedName>
</protein>
<gene>
    <name evidence="1" type="ORF">KC19_3G223300</name>
</gene>
<sequence>MERMQNRKRVCGLEFVGYNLNRVWGHLLGFKLPGASFYHTFARAVRFTDGYGERDGGRYAFGAGMGTKGCAIGVLMMRCKRERARCGDQRLLTADVHCNEEPLALRPWLGLWKSTPPQLEERRLN</sequence>
<comment type="caution">
    <text evidence="1">The sequence shown here is derived from an EMBL/GenBank/DDBJ whole genome shotgun (WGS) entry which is preliminary data.</text>
</comment>
<dbReference type="Proteomes" id="UP000822688">
    <property type="component" value="Chromosome 3"/>
</dbReference>
<name>A0A8T0IP76_CERPU</name>
<proteinExistence type="predicted"/>
<accession>A0A8T0IP76</accession>
<evidence type="ECO:0000313" key="2">
    <source>
        <dbReference type="Proteomes" id="UP000822688"/>
    </source>
</evidence>
<dbReference type="EMBL" id="CM026423">
    <property type="protein sequence ID" value="KAG0584621.1"/>
    <property type="molecule type" value="Genomic_DNA"/>
</dbReference>
<organism evidence="1 2">
    <name type="scientific">Ceratodon purpureus</name>
    <name type="common">Fire moss</name>
    <name type="synonym">Dicranum purpureum</name>
    <dbReference type="NCBI Taxonomy" id="3225"/>
    <lineage>
        <taxon>Eukaryota</taxon>
        <taxon>Viridiplantae</taxon>
        <taxon>Streptophyta</taxon>
        <taxon>Embryophyta</taxon>
        <taxon>Bryophyta</taxon>
        <taxon>Bryophytina</taxon>
        <taxon>Bryopsida</taxon>
        <taxon>Dicranidae</taxon>
        <taxon>Pseudoditrichales</taxon>
        <taxon>Ditrichaceae</taxon>
        <taxon>Ceratodon</taxon>
    </lineage>
</organism>